<keyword evidence="8" id="KW-1185">Reference proteome</keyword>
<dbReference type="Proteomes" id="UP000736787">
    <property type="component" value="Unassembled WGS sequence"/>
</dbReference>
<reference evidence="2" key="2">
    <citation type="submission" date="2018-10" db="EMBL/GenBank/DDBJ databases">
        <title>Effector identification in a new, highly contiguous assembly of the strawberry crown rot pathogen Phytophthora cactorum.</title>
        <authorList>
            <person name="Armitage A.D."/>
            <person name="Nellist C.F."/>
            <person name="Bates H."/>
            <person name="Vickerstaff R.J."/>
            <person name="Harrison R.J."/>
        </authorList>
    </citation>
    <scope>NUCLEOTIDE SEQUENCE</scope>
    <source>
        <strain evidence="2">15-7</strain>
        <strain evidence="3">4032</strain>
        <strain evidence="4">4040</strain>
        <strain evidence="5">P415</strain>
        <strain evidence="6">P421</strain>
    </source>
</reference>
<feature type="region of interest" description="Disordered" evidence="1">
    <location>
        <begin position="1"/>
        <end position="72"/>
    </location>
</feature>
<protein>
    <submittedName>
        <fullName evidence="7">Uncharacterized protein</fullName>
    </submittedName>
</protein>
<dbReference type="EMBL" id="RCMK01000177">
    <property type="protein sequence ID" value="KAG2945629.1"/>
    <property type="molecule type" value="Genomic_DNA"/>
</dbReference>
<name>A0A329RJS9_9STRA</name>
<dbReference type="Proteomes" id="UP000697107">
    <property type="component" value="Unassembled WGS sequence"/>
</dbReference>
<dbReference type="VEuPathDB" id="FungiDB:PC110_g18961"/>
<dbReference type="EMBL" id="RCMV01000304">
    <property type="protein sequence ID" value="KAG3219586.1"/>
    <property type="molecule type" value="Genomic_DNA"/>
</dbReference>
<proteinExistence type="predicted"/>
<dbReference type="Proteomes" id="UP000251314">
    <property type="component" value="Unassembled WGS sequence"/>
</dbReference>
<evidence type="ECO:0000313" key="8">
    <source>
        <dbReference type="Proteomes" id="UP000251314"/>
    </source>
</evidence>
<dbReference type="Proteomes" id="UP000760860">
    <property type="component" value="Unassembled WGS sequence"/>
</dbReference>
<organism evidence="7 8">
    <name type="scientific">Phytophthora cactorum</name>
    <dbReference type="NCBI Taxonomy" id="29920"/>
    <lineage>
        <taxon>Eukaryota</taxon>
        <taxon>Sar</taxon>
        <taxon>Stramenopiles</taxon>
        <taxon>Oomycota</taxon>
        <taxon>Peronosporomycetes</taxon>
        <taxon>Peronosporales</taxon>
        <taxon>Peronosporaceae</taxon>
        <taxon>Phytophthora</taxon>
    </lineage>
</organism>
<evidence type="ECO:0000313" key="3">
    <source>
        <dbReference type="EMBL" id="KAG2929092.1"/>
    </source>
</evidence>
<dbReference type="Proteomes" id="UP000735874">
    <property type="component" value="Unassembled WGS sequence"/>
</dbReference>
<comment type="caution">
    <text evidence="7">The sequence shown here is derived from an EMBL/GenBank/DDBJ whole genome shotgun (WGS) entry which is preliminary data.</text>
</comment>
<evidence type="ECO:0000256" key="1">
    <source>
        <dbReference type="SAM" id="MobiDB-lite"/>
    </source>
</evidence>
<evidence type="ECO:0000313" key="7">
    <source>
        <dbReference type="EMBL" id="RAW24610.1"/>
    </source>
</evidence>
<evidence type="ECO:0000313" key="5">
    <source>
        <dbReference type="EMBL" id="KAG2988635.1"/>
    </source>
</evidence>
<evidence type="ECO:0000313" key="4">
    <source>
        <dbReference type="EMBL" id="KAG2945629.1"/>
    </source>
</evidence>
<evidence type="ECO:0000313" key="2">
    <source>
        <dbReference type="EMBL" id="KAG2861107.1"/>
    </source>
</evidence>
<dbReference type="EMBL" id="RCMI01000162">
    <property type="protein sequence ID" value="KAG2929092.1"/>
    <property type="molecule type" value="Genomic_DNA"/>
</dbReference>
<reference evidence="7 8" key="1">
    <citation type="submission" date="2018-01" db="EMBL/GenBank/DDBJ databases">
        <title>Draft genome of the strawberry crown rot pathogen Phytophthora cactorum.</title>
        <authorList>
            <person name="Armitage A.D."/>
            <person name="Lysoe E."/>
            <person name="Nellist C.F."/>
            <person name="Harrison R.J."/>
            <person name="Brurberg M.B."/>
        </authorList>
    </citation>
    <scope>NUCLEOTIDE SEQUENCE [LARGE SCALE GENOMIC DNA]</scope>
    <source>
        <strain evidence="7 8">10300</strain>
    </source>
</reference>
<dbReference type="EMBL" id="RCML01000149">
    <property type="protein sequence ID" value="KAG2988635.1"/>
    <property type="molecule type" value="Genomic_DNA"/>
</dbReference>
<dbReference type="AlphaFoldDB" id="A0A329RJS9"/>
<dbReference type="Proteomes" id="UP000774804">
    <property type="component" value="Unassembled WGS sequence"/>
</dbReference>
<feature type="compositionally biased region" description="Basic and acidic residues" evidence="1">
    <location>
        <begin position="42"/>
        <end position="51"/>
    </location>
</feature>
<dbReference type="EMBL" id="MJFZ01000860">
    <property type="protein sequence ID" value="RAW24610.1"/>
    <property type="molecule type" value="Genomic_DNA"/>
</dbReference>
<evidence type="ECO:0000313" key="6">
    <source>
        <dbReference type="EMBL" id="KAG3219586.1"/>
    </source>
</evidence>
<gene>
    <name evidence="7" type="ORF">PC110_g18961</name>
    <name evidence="2" type="ORF">PC113_g7458</name>
    <name evidence="3" type="ORF">PC115_g7010</name>
    <name evidence="4" type="ORF">PC117_g8278</name>
    <name evidence="5" type="ORF">PC118_g6594</name>
    <name evidence="6" type="ORF">PC129_g9636</name>
</gene>
<sequence length="72" mass="7623">MVSRETVITEGSQPASDTDAIPSAHDTGGIDDFDSVESKGVTNDDKEEKQETQQVQNSDSTGGESSEDESSE</sequence>
<accession>A0A329RJS9</accession>
<dbReference type="EMBL" id="RCMG01000164">
    <property type="protein sequence ID" value="KAG2861107.1"/>
    <property type="molecule type" value="Genomic_DNA"/>
</dbReference>